<name>A0ABU5J328_9BACI</name>
<dbReference type="InterPro" id="IPR019076">
    <property type="entry name" value="Spore_lipoprot_YhcN/YlaJ-like"/>
</dbReference>
<dbReference type="RefSeq" id="WP_322448062.1">
    <property type="nucleotide sequence ID" value="NZ_JAXOFX010000016.1"/>
</dbReference>
<sequence>MLYSSLSILLSIAMITGCGVNENDQERSRGIEAQNIRNDDNQDSTLIERDNNRHRATNTNNRATNNNNSNMEKADQASNKVAKLEEVRTANVIVTNRNAYVAVVLSNNKDNKGKLSKKVEDKIAKAVRESEEDIQNVYVSTNPDFVNRMTGYGDRIQRGEPVRGFMDEFTEMVRRVFPNAR</sequence>
<gene>
    <name evidence="2" type="ORF">SM124_18795</name>
</gene>
<keyword evidence="3" id="KW-1185">Reference proteome</keyword>
<protein>
    <submittedName>
        <fullName evidence="2">YhcN/YlaJ family sporulation lipoprotein</fullName>
    </submittedName>
</protein>
<reference evidence="2 3" key="1">
    <citation type="submission" date="2023-11" db="EMBL/GenBank/DDBJ databases">
        <title>Bacillus jintuensis, isolated from a mudflat on the Beibu Gulf coast.</title>
        <authorList>
            <person name="Li M."/>
        </authorList>
    </citation>
    <scope>NUCLEOTIDE SEQUENCE [LARGE SCALE GENOMIC DNA]</scope>
    <source>
        <strain evidence="2 3">31A1R</strain>
    </source>
</reference>
<dbReference type="NCBIfam" id="TIGR02898">
    <property type="entry name" value="spore_YhcN_YlaJ"/>
    <property type="match status" value="1"/>
</dbReference>
<comment type="caution">
    <text evidence="2">The sequence shown here is derived from an EMBL/GenBank/DDBJ whole genome shotgun (WGS) entry which is preliminary data.</text>
</comment>
<dbReference type="InterPro" id="IPR014247">
    <property type="entry name" value="Spore_lipoprot_YhcN/YlaJ"/>
</dbReference>
<dbReference type="Proteomes" id="UP001290455">
    <property type="component" value="Unassembled WGS sequence"/>
</dbReference>
<evidence type="ECO:0000313" key="2">
    <source>
        <dbReference type="EMBL" id="MDZ5473770.1"/>
    </source>
</evidence>
<feature type="region of interest" description="Disordered" evidence="1">
    <location>
        <begin position="36"/>
        <end position="73"/>
    </location>
</feature>
<evidence type="ECO:0000256" key="1">
    <source>
        <dbReference type="SAM" id="MobiDB-lite"/>
    </source>
</evidence>
<dbReference type="EMBL" id="JAXOFX010000016">
    <property type="protein sequence ID" value="MDZ5473770.1"/>
    <property type="molecule type" value="Genomic_DNA"/>
</dbReference>
<accession>A0ABU5J328</accession>
<organism evidence="2 3">
    <name type="scientific">Robertmurraya mangrovi</name>
    <dbReference type="NCBI Taxonomy" id="3098077"/>
    <lineage>
        <taxon>Bacteria</taxon>
        <taxon>Bacillati</taxon>
        <taxon>Bacillota</taxon>
        <taxon>Bacilli</taxon>
        <taxon>Bacillales</taxon>
        <taxon>Bacillaceae</taxon>
        <taxon>Robertmurraya</taxon>
    </lineage>
</organism>
<feature type="compositionally biased region" description="Low complexity" evidence="1">
    <location>
        <begin position="57"/>
        <end position="70"/>
    </location>
</feature>
<dbReference type="Pfam" id="PF09580">
    <property type="entry name" value="Spore_YhcN_YlaJ"/>
    <property type="match status" value="1"/>
</dbReference>
<keyword evidence="2" id="KW-0449">Lipoprotein</keyword>
<proteinExistence type="predicted"/>
<evidence type="ECO:0000313" key="3">
    <source>
        <dbReference type="Proteomes" id="UP001290455"/>
    </source>
</evidence>